<dbReference type="AlphaFoldDB" id="A0A9P0AX06"/>
<keyword evidence="2" id="KW-0970">Cilium biogenesis/degradation</keyword>
<gene>
    <name evidence="9" type="ORF">MELIAE_LOCUS2969</name>
</gene>
<keyword evidence="10" id="KW-1185">Reference proteome</keyword>
<reference evidence="9" key="1">
    <citation type="submission" date="2021-12" db="EMBL/GenBank/DDBJ databases">
        <authorList>
            <person name="King R."/>
        </authorList>
    </citation>
    <scope>NUCLEOTIDE SEQUENCE</scope>
</reference>
<protein>
    <recommendedName>
        <fullName evidence="6">Cilia- and flagella-associated protein 263</fullName>
    </recommendedName>
</protein>
<feature type="coiled-coil region" evidence="7">
    <location>
        <begin position="104"/>
        <end position="138"/>
    </location>
</feature>
<dbReference type="PANTHER" id="PTHR15654">
    <property type="entry name" value="COILED-COIL DOMAIN-CONTAINING PROTEIN 113-RELATED"/>
    <property type="match status" value="1"/>
</dbReference>
<keyword evidence="4" id="KW-0966">Cell projection</keyword>
<evidence type="ECO:0000256" key="3">
    <source>
        <dbReference type="ARBA" id="ARBA00023054"/>
    </source>
</evidence>
<dbReference type="GO" id="GO:0036064">
    <property type="term" value="C:ciliary basal body"/>
    <property type="evidence" value="ECO:0007669"/>
    <property type="project" value="TreeGrafter"/>
</dbReference>
<sequence length="215" mass="25520">MAELSKFNQSIIQKLILYTNYEKLTLKKLTLLFAQREQLAENVQAVDFEQLVIENKNLNQKFQAHIKNVKILKTLNGWANLVRSTYKHYLKDQAREIVHFKEVMQEQKLRNQNLLKEISRVRRELEEAESDYNTVKTLKETYRVPSTMKYIELKDELYNKNSRITIIQRRKKILDIAILACSAQMKHLVGTKKVNPKWFKDIKKKDSYSLINSTT</sequence>
<keyword evidence="3 7" id="KW-0175">Coiled coil</keyword>
<dbReference type="GO" id="GO:0060271">
    <property type="term" value="P:cilium assembly"/>
    <property type="evidence" value="ECO:0007669"/>
    <property type="project" value="TreeGrafter"/>
</dbReference>
<dbReference type="PANTHER" id="PTHR15654:SF2">
    <property type="entry name" value="COILED-COIL DOMAIN-CONTAINING PROTEIN 113"/>
    <property type="match status" value="1"/>
</dbReference>
<evidence type="ECO:0000256" key="2">
    <source>
        <dbReference type="ARBA" id="ARBA00022794"/>
    </source>
</evidence>
<evidence type="ECO:0000256" key="7">
    <source>
        <dbReference type="SAM" id="Coils"/>
    </source>
</evidence>
<evidence type="ECO:0000313" key="9">
    <source>
        <dbReference type="EMBL" id="CAH0550058.1"/>
    </source>
</evidence>
<feature type="domain" description="CCDC113/CCDC96 coiled-coil" evidence="8">
    <location>
        <begin position="12"/>
        <end position="174"/>
    </location>
</feature>
<evidence type="ECO:0000256" key="1">
    <source>
        <dbReference type="ARBA" id="ARBA00004138"/>
    </source>
</evidence>
<evidence type="ECO:0000256" key="6">
    <source>
        <dbReference type="ARBA" id="ARBA00044798"/>
    </source>
</evidence>
<organism evidence="9 10">
    <name type="scientific">Brassicogethes aeneus</name>
    <name type="common">Rape pollen beetle</name>
    <name type="synonym">Meligethes aeneus</name>
    <dbReference type="NCBI Taxonomy" id="1431903"/>
    <lineage>
        <taxon>Eukaryota</taxon>
        <taxon>Metazoa</taxon>
        <taxon>Ecdysozoa</taxon>
        <taxon>Arthropoda</taxon>
        <taxon>Hexapoda</taxon>
        <taxon>Insecta</taxon>
        <taxon>Pterygota</taxon>
        <taxon>Neoptera</taxon>
        <taxon>Endopterygota</taxon>
        <taxon>Coleoptera</taxon>
        <taxon>Polyphaga</taxon>
        <taxon>Cucujiformia</taxon>
        <taxon>Nitidulidae</taxon>
        <taxon>Meligethinae</taxon>
        <taxon>Brassicogethes</taxon>
    </lineage>
</organism>
<evidence type="ECO:0000313" key="10">
    <source>
        <dbReference type="Proteomes" id="UP001154078"/>
    </source>
</evidence>
<dbReference type="Proteomes" id="UP001154078">
    <property type="component" value="Chromosome 2"/>
</dbReference>
<dbReference type="Pfam" id="PF13870">
    <property type="entry name" value="CCDC113_CCDC96_CC"/>
    <property type="match status" value="1"/>
</dbReference>
<accession>A0A9P0AX06</accession>
<evidence type="ECO:0000256" key="4">
    <source>
        <dbReference type="ARBA" id="ARBA00023273"/>
    </source>
</evidence>
<dbReference type="GO" id="GO:0005930">
    <property type="term" value="C:axoneme"/>
    <property type="evidence" value="ECO:0007669"/>
    <property type="project" value="TreeGrafter"/>
</dbReference>
<evidence type="ECO:0000259" key="8">
    <source>
        <dbReference type="Pfam" id="PF13870"/>
    </source>
</evidence>
<dbReference type="OrthoDB" id="10259713at2759"/>
<dbReference type="EMBL" id="OV121133">
    <property type="protein sequence ID" value="CAH0550058.1"/>
    <property type="molecule type" value="Genomic_DNA"/>
</dbReference>
<proteinExistence type="inferred from homology"/>
<evidence type="ECO:0000256" key="5">
    <source>
        <dbReference type="ARBA" id="ARBA00044506"/>
    </source>
</evidence>
<name>A0A9P0AX06_BRAAE</name>
<dbReference type="InterPro" id="IPR025254">
    <property type="entry name" value="CCDC113/CCDC96_CC"/>
</dbReference>
<comment type="subcellular location">
    <subcellularLocation>
        <location evidence="1">Cell projection</location>
        <location evidence="1">Cilium</location>
    </subcellularLocation>
</comment>
<comment type="similarity">
    <text evidence="5">Belongs to the CFAP263 family.</text>
</comment>
<dbReference type="InterPro" id="IPR051885">
    <property type="entry name" value="CC_CF"/>
</dbReference>